<dbReference type="PANTHER" id="PTHR45694:SF18">
    <property type="entry name" value="GLUTAREDOXIN-1-RELATED"/>
    <property type="match status" value="1"/>
</dbReference>
<evidence type="ECO:0000256" key="2">
    <source>
        <dbReference type="ARBA" id="ARBA00022982"/>
    </source>
</evidence>
<evidence type="ECO:0000256" key="3">
    <source>
        <dbReference type="ARBA" id="ARBA00023157"/>
    </source>
</evidence>
<evidence type="ECO:0000256" key="4">
    <source>
        <dbReference type="ARBA" id="ARBA00023284"/>
    </source>
</evidence>
<dbReference type="Pfam" id="PF00462">
    <property type="entry name" value="Glutaredoxin"/>
    <property type="match status" value="1"/>
</dbReference>
<sequence>MDAPRRHRVPRPGARGGSTGSALLRAPMFLAMIAFFGIGIVYHVYQFSVGLPAYAPLREPFYNVSMVQFTTKFGQFTMELYPNHAPQTVALFARLLNEGFYSENTGFYRNEPNFLLQGGGFLVDKTSKKHVPVEVSLPSTERMVILARSEKSDSGNSEFAVLLHDNLELGVQTDDSPGFTVFGRVVQGWHTIEYISKKMPEGFLSKNDQGRQVAFEKVEYVERLTNDNDEARKRLEELNYVLETKHTVNIFSELDCPDTAELKTIFSRLKASVRTEEIGYSPGHPYEHEALRALVGTSALPLVFINHELIGGLAEVKAMDAAGTLPTLLERSGALAEPIVWNAIHHFPLVVFSKSYCPYCKKAKEVLADLGAKPVVFELDQRADGAAMQDFLFRLTGQSTVPNVFIKGRSIGGSDKTVAMYKSGELKERLTRAGALTA</sequence>
<dbReference type="InterPro" id="IPR002109">
    <property type="entry name" value="Glutaredoxin"/>
</dbReference>
<dbReference type="PANTHER" id="PTHR45694">
    <property type="entry name" value="GLUTAREDOXIN 2"/>
    <property type="match status" value="1"/>
</dbReference>
<keyword evidence="5" id="KW-1133">Transmembrane helix</keyword>
<dbReference type="SUPFAM" id="SSF50891">
    <property type="entry name" value="Cyclophilin-like"/>
    <property type="match status" value="1"/>
</dbReference>
<dbReference type="PROSITE" id="PS51354">
    <property type="entry name" value="GLUTAREDOXIN_2"/>
    <property type="match status" value="2"/>
</dbReference>
<gene>
    <name evidence="7" type="ORF">P43SY_002029</name>
</gene>
<evidence type="ECO:0000313" key="7">
    <source>
        <dbReference type="EMBL" id="KAJ0404186.1"/>
    </source>
</evidence>
<dbReference type="Pfam" id="PF00160">
    <property type="entry name" value="Pro_isomerase"/>
    <property type="match status" value="1"/>
</dbReference>
<feature type="transmembrane region" description="Helical" evidence="5">
    <location>
        <begin position="21"/>
        <end position="45"/>
    </location>
</feature>
<protein>
    <recommendedName>
        <fullName evidence="6">PPIase cyclophilin-type domain-containing protein</fullName>
    </recommendedName>
</protein>
<dbReference type="PROSITE" id="PS50072">
    <property type="entry name" value="CSA_PPIASE_2"/>
    <property type="match status" value="1"/>
</dbReference>
<accession>A0AAD5M6U8</accession>
<keyword evidence="5" id="KW-0472">Membrane</keyword>
<dbReference type="InterPro" id="IPR036249">
    <property type="entry name" value="Thioredoxin-like_sf"/>
</dbReference>
<dbReference type="InterPro" id="IPR011767">
    <property type="entry name" value="GLR_AS"/>
</dbReference>
<proteinExistence type="predicted"/>
<evidence type="ECO:0000256" key="1">
    <source>
        <dbReference type="ARBA" id="ARBA00022448"/>
    </source>
</evidence>
<dbReference type="AlphaFoldDB" id="A0AAD5M6U8"/>
<comment type="caution">
    <text evidence="7">The sequence shown here is derived from an EMBL/GenBank/DDBJ whole genome shotgun (WGS) entry which is preliminary data.</text>
</comment>
<dbReference type="CDD" id="cd03419">
    <property type="entry name" value="GRX_GRXh_1_2_like"/>
    <property type="match status" value="1"/>
</dbReference>
<dbReference type="EMBL" id="JAKCXM010000067">
    <property type="protein sequence ID" value="KAJ0404186.1"/>
    <property type="molecule type" value="Genomic_DNA"/>
</dbReference>
<evidence type="ECO:0000256" key="5">
    <source>
        <dbReference type="SAM" id="Phobius"/>
    </source>
</evidence>
<dbReference type="GO" id="GO:0015038">
    <property type="term" value="F:glutathione disulfide oxidoreductase activity"/>
    <property type="evidence" value="ECO:0007669"/>
    <property type="project" value="TreeGrafter"/>
</dbReference>
<keyword evidence="5" id="KW-0812">Transmembrane</keyword>
<organism evidence="7 8">
    <name type="scientific">Pythium insidiosum</name>
    <name type="common">Pythiosis disease agent</name>
    <dbReference type="NCBI Taxonomy" id="114742"/>
    <lineage>
        <taxon>Eukaryota</taxon>
        <taxon>Sar</taxon>
        <taxon>Stramenopiles</taxon>
        <taxon>Oomycota</taxon>
        <taxon>Peronosporomycetes</taxon>
        <taxon>Pythiales</taxon>
        <taxon>Pythiaceae</taxon>
        <taxon>Pythium</taxon>
    </lineage>
</organism>
<dbReference type="InterPro" id="IPR029000">
    <property type="entry name" value="Cyclophilin-like_dom_sf"/>
</dbReference>
<dbReference type="SUPFAM" id="SSF52833">
    <property type="entry name" value="Thioredoxin-like"/>
    <property type="match status" value="2"/>
</dbReference>
<evidence type="ECO:0000313" key="8">
    <source>
        <dbReference type="Proteomes" id="UP001209570"/>
    </source>
</evidence>
<dbReference type="InterPro" id="IPR002130">
    <property type="entry name" value="Cyclophilin-type_PPIase_dom"/>
</dbReference>
<dbReference type="InterPro" id="IPR011899">
    <property type="entry name" value="Glutaredoxin_euk/vir"/>
</dbReference>
<keyword evidence="3" id="KW-1015">Disulfide bond</keyword>
<dbReference type="GO" id="GO:0003755">
    <property type="term" value="F:peptidyl-prolyl cis-trans isomerase activity"/>
    <property type="evidence" value="ECO:0007669"/>
    <property type="project" value="InterPro"/>
</dbReference>
<name>A0AAD5M6U8_PYTIN</name>
<keyword evidence="2" id="KW-0249">Electron transport</keyword>
<keyword evidence="1" id="KW-0813">Transport</keyword>
<feature type="domain" description="PPIase cyclophilin-type" evidence="6">
    <location>
        <begin position="63"/>
        <end position="197"/>
    </location>
</feature>
<dbReference type="InterPro" id="IPR014025">
    <property type="entry name" value="Glutaredoxin_subgr"/>
</dbReference>
<keyword evidence="8" id="KW-1185">Reference proteome</keyword>
<dbReference type="PRINTS" id="PR00160">
    <property type="entry name" value="GLUTAREDOXIN"/>
</dbReference>
<dbReference type="GO" id="GO:0034599">
    <property type="term" value="P:cellular response to oxidative stress"/>
    <property type="evidence" value="ECO:0007669"/>
    <property type="project" value="TreeGrafter"/>
</dbReference>
<dbReference type="PROSITE" id="PS00195">
    <property type="entry name" value="GLUTAREDOXIN_1"/>
    <property type="match status" value="1"/>
</dbReference>
<dbReference type="Proteomes" id="UP001209570">
    <property type="component" value="Unassembled WGS sequence"/>
</dbReference>
<dbReference type="FunFam" id="3.40.30.10:FF:000093">
    <property type="entry name" value="Glutaredoxin 2"/>
    <property type="match status" value="1"/>
</dbReference>
<dbReference type="Gene3D" id="2.40.100.10">
    <property type="entry name" value="Cyclophilin-like"/>
    <property type="match status" value="1"/>
</dbReference>
<keyword evidence="4" id="KW-0676">Redox-active center</keyword>
<evidence type="ECO:0000259" key="6">
    <source>
        <dbReference type="PROSITE" id="PS50072"/>
    </source>
</evidence>
<reference evidence="7" key="1">
    <citation type="submission" date="2021-12" db="EMBL/GenBank/DDBJ databases">
        <title>Prjna785345.</title>
        <authorList>
            <person name="Rujirawat T."/>
            <person name="Krajaejun T."/>
        </authorList>
    </citation>
    <scope>NUCLEOTIDE SEQUENCE</scope>
    <source>
        <strain evidence="7">Pi057C3</strain>
    </source>
</reference>
<dbReference type="GO" id="GO:0005737">
    <property type="term" value="C:cytoplasm"/>
    <property type="evidence" value="ECO:0007669"/>
    <property type="project" value="TreeGrafter"/>
</dbReference>
<dbReference type="Gene3D" id="3.40.30.10">
    <property type="entry name" value="Glutaredoxin"/>
    <property type="match status" value="2"/>
</dbReference>
<dbReference type="NCBIfam" id="TIGR02180">
    <property type="entry name" value="GRX_euk"/>
    <property type="match status" value="1"/>
</dbReference>